<sequence length="234" mass="26665">MIWYLKEGVGPNDPKDSGRSTDIDPLDEDWKHIQPMDWSIDIGKSKLSVTEVWQSGRHLDPTNLPTRLKVTVLRGRTDLPALYEDYVDWGGGQRQLASEAFRDVVEAYDPGIHQFVPVQVENSKGEPVEKQYFWFAPGHRIFAMNAEKTEPPMKMYPEGPTLVNPHSDRLPGFYSPRPPVEAWKPVFHLDRIGDRDLFCDGEYPRKIFISDRLKQAFEDAGLIGACGRGQILAE</sequence>
<dbReference type="EMBL" id="FWFX01000012">
    <property type="protein sequence ID" value="SLN63110.1"/>
    <property type="molecule type" value="Genomic_DNA"/>
</dbReference>
<proteinExistence type="predicted"/>
<dbReference type="InterPro" id="IPR012433">
    <property type="entry name" value="Imm11"/>
</dbReference>
<evidence type="ECO:0000313" key="3">
    <source>
        <dbReference type="Proteomes" id="UP000193061"/>
    </source>
</evidence>
<keyword evidence="3" id="KW-1185">Reference proteome</keyword>
<dbReference type="Pfam" id="PF07791">
    <property type="entry name" value="Imm11"/>
    <property type="match status" value="1"/>
</dbReference>
<accession>A0A1X6ZW47</accession>
<protein>
    <recommendedName>
        <fullName evidence="1">Immunity MXAN-0049 protein domain-containing protein</fullName>
    </recommendedName>
</protein>
<dbReference type="RefSeq" id="WP_085806983.1">
    <property type="nucleotide sequence ID" value="NZ_FWFX01000012.1"/>
</dbReference>
<dbReference type="OrthoDB" id="8660107at2"/>
<reference evidence="2 3" key="1">
    <citation type="submission" date="2017-03" db="EMBL/GenBank/DDBJ databases">
        <authorList>
            <person name="Afonso C.L."/>
            <person name="Miller P.J."/>
            <person name="Scott M.A."/>
            <person name="Spackman E."/>
            <person name="Goraichik I."/>
            <person name="Dimitrov K.M."/>
            <person name="Suarez D.L."/>
            <person name="Swayne D.E."/>
        </authorList>
    </citation>
    <scope>NUCLEOTIDE SEQUENCE [LARGE SCALE GENOMIC DNA]</scope>
    <source>
        <strain evidence="2 3">CECT 7450</strain>
    </source>
</reference>
<name>A0A1X6ZW47_9RHOB</name>
<organism evidence="2 3">
    <name type="scientific">Roseovarius albus</name>
    <dbReference type="NCBI Taxonomy" id="1247867"/>
    <lineage>
        <taxon>Bacteria</taxon>
        <taxon>Pseudomonadati</taxon>
        <taxon>Pseudomonadota</taxon>
        <taxon>Alphaproteobacteria</taxon>
        <taxon>Rhodobacterales</taxon>
        <taxon>Roseobacteraceae</taxon>
        <taxon>Roseovarius</taxon>
    </lineage>
</organism>
<feature type="domain" description="Immunity MXAN-0049 protein" evidence="1">
    <location>
        <begin position="63"/>
        <end position="224"/>
    </location>
</feature>
<dbReference type="AlphaFoldDB" id="A0A1X6ZW47"/>
<evidence type="ECO:0000259" key="1">
    <source>
        <dbReference type="Pfam" id="PF07791"/>
    </source>
</evidence>
<evidence type="ECO:0000313" key="2">
    <source>
        <dbReference type="EMBL" id="SLN63110.1"/>
    </source>
</evidence>
<dbReference type="Proteomes" id="UP000193061">
    <property type="component" value="Unassembled WGS sequence"/>
</dbReference>
<gene>
    <name evidence="2" type="ORF">ROA7450_03296</name>
</gene>